<dbReference type="InterPro" id="IPR001584">
    <property type="entry name" value="Integrase_cat-core"/>
</dbReference>
<protein>
    <recommendedName>
        <fullName evidence="2">Integrase catalytic domain-containing protein</fullName>
    </recommendedName>
</protein>
<feature type="region of interest" description="Disordered" evidence="1">
    <location>
        <begin position="1"/>
        <end position="34"/>
    </location>
</feature>
<evidence type="ECO:0000256" key="1">
    <source>
        <dbReference type="SAM" id="MobiDB-lite"/>
    </source>
</evidence>
<name>A0AAW0N6Z0_9GOBI</name>
<dbReference type="PANTHER" id="PTHR47331">
    <property type="entry name" value="PHD-TYPE DOMAIN-CONTAINING PROTEIN"/>
    <property type="match status" value="1"/>
</dbReference>
<dbReference type="Gene3D" id="3.30.420.10">
    <property type="entry name" value="Ribonuclease H-like superfamily/Ribonuclease H"/>
    <property type="match status" value="1"/>
</dbReference>
<evidence type="ECO:0000313" key="4">
    <source>
        <dbReference type="Proteomes" id="UP001460270"/>
    </source>
</evidence>
<dbReference type="InterPro" id="IPR036397">
    <property type="entry name" value="RNaseH_sf"/>
</dbReference>
<sequence length="984" mass="109256">MHIGTPPQVSTRPAPPANDGGEEEQAPTTTTVSSQCTQVCGPGQAGRSCSKICLVRVYYQAGRKAEGFLIESLDGQIVLSLPPLIECNEILNDRSEIPTPDAARCQPHLRKIAEYIPELDPNAEILILLGRDVLRVHKHYRTNVLENGRPSICTPCNNSIKLIENLGQGGEQKSKPCKASLEALGQNIFNETSSDNKPGPSMEDTLFLELMDKEMFRDESNHWVAPLPFRPHANCSPTIVSMHCLASTHCKRHCIESQNAKSSGMSLNNTLLKGPDLNNSLIGVLVRFRKEQVAVLADIQQMFHCFLVRRDHRNYLRFLWHRDNDMSKDIIDYRMRVHVFGNSHHPLWPSTDSDELSRKKLTNTVQIQSSSSCATFTSTMASLAAHRQRSHQPLQRTQASLRESNLRLHKFASNSDTVLHAFAPEDRAVLKDLDLSGEATPVQRSLGLLWVTTTDTFTFKVSEDKKDFTRRGVLSTVNSVFDPLGMLAPVTIEGKSLLREFCADNSDWDAPLPKEKLKEWEAWRDSLHELSKLHIPRAYTAISLSNATHTELCVFSDASVKAIGAVAYLKIDQDNGQVDVGFVLGKAKLAPLSQPTIPRLELCAAVLAVEVADLIQMNWTCKYILSNSIVTARILQSTKPDQWFYVSSENNPADHASRLKHAGLNTNETNPVILPKNSHISLLLLRRKAEVQLMANLPPERLQVSPPFTYVGVDVFGPWPVVSRRTRGGQAESKRWAMLFCCMSSRAVHIETIASLDTTSCINALRRFFAIRGPAKQIRSDCGTNFVAAAKELGLSQKEPNGAMQKFLSEQNCEWVFNVPHASHMGGSWERLIGLSRRILDAMLLKNNIQLTHDTLCTLMMEVAAIINARPLVPVSNDPEAPSILSPAMILTQKVGVAPPPGQFTNKDLYSKQWRQVQALADEFWRRWPSGNDVIFVYGCTAHGASIALLGLVLGQRNALALLINQDGEVDATAGSEMLLCLPR</sequence>
<dbReference type="PROSITE" id="PS50994">
    <property type="entry name" value="INTEGRASE"/>
    <property type="match status" value="1"/>
</dbReference>
<dbReference type="GO" id="GO:0015074">
    <property type="term" value="P:DNA integration"/>
    <property type="evidence" value="ECO:0007669"/>
    <property type="project" value="InterPro"/>
</dbReference>
<dbReference type="Proteomes" id="UP001460270">
    <property type="component" value="Unassembled WGS sequence"/>
</dbReference>
<comment type="caution">
    <text evidence="3">The sequence shown here is derived from an EMBL/GenBank/DDBJ whole genome shotgun (WGS) entry which is preliminary data.</text>
</comment>
<organism evidence="3 4">
    <name type="scientific">Mugilogobius chulae</name>
    <name type="common">yellowstripe goby</name>
    <dbReference type="NCBI Taxonomy" id="88201"/>
    <lineage>
        <taxon>Eukaryota</taxon>
        <taxon>Metazoa</taxon>
        <taxon>Chordata</taxon>
        <taxon>Craniata</taxon>
        <taxon>Vertebrata</taxon>
        <taxon>Euteleostomi</taxon>
        <taxon>Actinopterygii</taxon>
        <taxon>Neopterygii</taxon>
        <taxon>Teleostei</taxon>
        <taxon>Neoteleostei</taxon>
        <taxon>Acanthomorphata</taxon>
        <taxon>Gobiaria</taxon>
        <taxon>Gobiiformes</taxon>
        <taxon>Gobioidei</taxon>
        <taxon>Gobiidae</taxon>
        <taxon>Gobionellinae</taxon>
        <taxon>Mugilogobius</taxon>
    </lineage>
</organism>
<keyword evidence="4" id="KW-1185">Reference proteome</keyword>
<proteinExistence type="predicted"/>
<feature type="domain" description="Integrase catalytic" evidence="2">
    <location>
        <begin position="702"/>
        <end position="895"/>
    </location>
</feature>
<dbReference type="InterPro" id="IPR008042">
    <property type="entry name" value="Retrotrans_Pao"/>
</dbReference>
<dbReference type="EMBL" id="JBBPFD010000017">
    <property type="protein sequence ID" value="KAK7891906.1"/>
    <property type="molecule type" value="Genomic_DNA"/>
</dbReference>
<gene>
    <name evidence="3" type="ORF">WMY93_023869</name>
</gene>
<dbReference type="InterPro" id="IPR012337">
    <property type="entry name" value="RNaseH-like_sf"/>
</dbReference>
<evidence type="ECO:0000259" key="2">
    <source>
        <dbReference type="PROSITE" id="PS50994"/>
    </source>
</evidence>
<dbReference type="AlphaFoldDB" id="A0AAW0N6Z0"/>
<dbReference type="PANTHER" id="PTHR47331:SF6">
    <property type="entry name" value="DOUBLECORTIN DOMAIN-CONTAINING PROTEIN"/>
    <property type="match status" value="1"/>
</dbReference>
<reference evidence="4" key="1">
    <citation type="submission" date="2024-04" db="EMBL/GenBank/DDBJ databases">
        <title>Salinicola lusitanus LLJ914,a marine bacterium isolated from the Okinawa Trough.</title>
        <authorList>
            <person name="Li J."/>
        </authorList>
    </citation>
    <scope>NUCLEOTIDE SEQUENCE [LARGE SCALE GENOMIC DNA]</scope>
</reference>
<evidence type="ECO:0000313" key="3">
    <source>
        <dbReference type="EMBL" id="KAK7891906.1"/>
    </source>
</evidence>
<dbReference type="GO" id="GO:0003676">
    <property type="term" value="F:nucleic acid binding"/>
    <property type="evidence" value="ECO:0007669"/>
    <property type="project" value="InterPro"/>
</dbReference>
<accession>A0AAW0N6Z0</accession>
<dbReference type="SUPFAM" id="SSF53098">
    <property type="entry name" value="Ribonuclease H-like"/>
    <property type="match status" value="1"/>
</dbReference>
<dbReference type="Pfam" id="PF05380">
    <property type="entry name" value="Peptidase_A17"/>
    <property type="match status" value="1"/>
</dbReference>